<feature type="compositionally biased region" description="Basic and acidic residues" evidence="1">
    <location>
        <begin position="267"/>
        <end position="284"/>
    </location>
</feature>
<dbReference type="PANTHER" id="PTHR28626:SF7">
    <property type="entry name" value="OS04G0588900 PROTEIN"/>
    <property type="match status" value="1"/>
</dbReference>
<dbReference type="GO" id="GO:0005737">
    <property type="term" value="C:cytoplasm"/>
    <property type="evidence" value="ECO:0007669"/>
    <property type="project" value="TreeGrafter"/>
</dbReference>
<dbReference type="AlphaFoldDB" id="A0A835UHV1"/>
<dbReference type="InterPro" id="IPR012942">
    <property type="entry name" value="SRR1-like"/>
</dbReference>
<feature type="region of interest" description="Disordered" evidence="1">
    <location>
        <begin position="591"/>
        <end position="632"/>
    </location>
</feature>
<dbReference type="Proteomes" id="UP000639772">
    <property type="component" value="Chromosome 11"/>
</dbReference>
<dbReference type="OrthoDB" id="687440at2759"/>
<dbReference type="Pfam" id="PF07985">
    <property type="entry name" value="SRR1"/>
    <property type="match status" value="2"/>
</dbReference>
<accession>A0A835UHV1</accession>
<name>A0A835UHV1_VANPL</name>
<feature type="domain" description="SRR1-like" evidence="2">
    <location>
        <begin position="319"/>
        <end position="456"/>
    </location>
</feature>
<reference evidence="3 4" key="1">
    <citation type="journal article" date="2020" name="Nat. Food">
        <title>A phased Vanilla planifolia genome enables genetic improvement of flavour and production.</title>
        <authorList>
            <person name="Hasing T."/>
            <person name="Tang H."/>
            <person name="Brym M."/>
            <person name="Khazi F."/>
            <person name="Huang T."/>
            <person name="Chambers A.H."/>
        </authorList>
    </citation>
    <scope>NUCLEOTIDE SEQUENCE [LARGE SCALE GENOMIC DNA]</scope>
    <source>
        <tissue evidence="3">Leaf</tissue>
    </source>
</reference>
<protein>
    <recommendedName>
        <fullName evidence="2">SRR1-like domain-containing protein</fullName>
    </recommendedName>
</protein>
<sequence length="713" mass="80590">MDESKEYKLLDMELKFCRKLAENSEICDRLPLKLLEERAVRKKINRILTSAHRKMRLMAYNIGSIQFSWASKFRLSICLVVKNRIEHLIEGIDIVDPTTNSTEREIMRNLGCNVLPRNRPIRVQGPTLVYLPYADPLLLESLLEANWCTAILNQLAFLGIRRLNAIAACVKEINLCGELDGVFRGQDLAEVFNDGDDDGFSFDYQEEFTFREGLEDVHKDKLEMYFMETVKHFCPPSALHYFKLAADFNVEALVPRKEEPEESSSEGGRERSTKSEKEEVQETKEAIKETEAFMNLLFVMRHDPEVKMNISRILAGPHKSLNLVIYGLGSLEVMYTSQFDLAFALLLKEESILPIEAIEVFDPYVSSREIRVLMDLGVRVVTVDDRCRRRVDRPTIFFAPRSDFWLVGNILEANFFPERLNKMVFIITSLYHKREVRQNEYHERLRYLWAIEKYKSKDVRVFLSSYSSYAELRDFKINFYNIIQDKDLKALLADISFPKRFHCDYFFDQKQHDVLISRVDTPGDTNAATYNWLDRTRKHTRRPAASMTEWQLPVLRTVKLNFHGYADGRKGWVDLVGVPWARRGSTGLLRGARTGAGEFGDGEPGSAREGYGAGGGAGESSSPVSGGGRGCRERVQLGAGAAPGAGEGSGDAAGDQDEVGRALLVFHVLCVPGSQCDGGGVGPAGSRAAGVLRMEVLVAASCVRLFYVVLQFF</sequence>
<dbReference type="GO" id="GO:0005634">
    <property type="term" value="C:nucleus"/>
    <property type="evidence" value="ECO:0007669"/>
    <property type="project" value="TreeGrafter"/>
</dbReference>
<feature type="region of interest" description="Disordered" evidence="1">
    <location>
        <begin position="255"/>
        <end position="284"/>
    </location>
</feature>
<dbReference type="EMBL" id="JADCNM010000011">
    <property type="protein sequence ID" value="KAG0461933.1"/>
    <property type="molecule type" value="Genomic_DNA"/>
</dbReference>
<gene>
    <name evidence="3" type="ORF">HPP92_020409</name>
</gene>
<comment type="caution">
    <text evidence="3">The sequence shown here is derived from an EMBL/GenBank/DDBJ whole genome shotgun (WGS) entry which is preliminary data.</text>
</comment>
<organism evidence="3 4">
    <name type="scientific">Vanilla planifolia</name>
    <name type="common">Vanilla</name>
    <dbReference type="NCBI Taxonomy" id="51239"/>
    <lineage>
        <taxon>Eukaryota</taxon>
        <taxon>Viridiplantae</taxon>
        <taxon>Streptophyta</taxon>
        <taxon>Embryophyta</taxon>
        <taxon>Tracheophyta</taxon>
        <taxon>Spermatophyta</taxon>
        <taxon>Magnoliopsida</taxon>
        <taxon>Liliopsida</taxon>
        <taxon>Asparagales</taxon>
        <taxon>Orchidaceae</taxon>
        <taxon>Vanilloideae</taxon>
        <taxon>Vanilleae</taxon>
        <taxon>Vanilla</taxon>
    </lineage>
</organism>
<evidence type="ECO:0000313" key="3">
    <source>
        <dbReference type="EMBL" id="KAG0461933.1"/>
    </source>
</evidence>
<proteinExistence type="predicted"/>
<dbReference type="PANTHER" id="PTHR28626">
    <property type="entry name" value="SRR1-LIKE PROTEIN"/>
    <property type="match status" value="1"/>
</dbReference>
<evidence type="ECO:0000256" key="1">
    <source>
        <dbReference type="SAM" id="MobiDB-lite"/>
    </source>
</evidence>
<evidence type="ECO:0000313" key="4">
    <source>
        <dbReference type="Proteomes" id="UP000639772"/>
    </source>
</evidence>
<dbReference type="InterPro" id="IPR040044">
    <property type="entry name" value="SRR1L"/>
</dbReference>
<feature type="domain" description="SRR1-like" evidence="2">
    <location>
        <begin position="44"/>
        <end position="154"/>
    </location>
</feature>
<evidence type="ECO:0000259" key="2">
    <source>
        <dbReference type="Pfam" id="PF07985"/>
    </source>
</evidence>